<accession>A0A7C4Y4N1</accession>
<organism evidence="8">
    <name type="scientific">candidate division WOR-3 bacterium</name>
    <dbReference type="NCBI Taxonomy" id="2052148"/>
    <lineage>
        <taxon>Bacteria</taxon>
        <taxon>Bacteria division WOR-3</taxon>
    </lineage>
</organism>
<evidence type="ECO:0000256" key="3">
    <source>
        <dbReference type="ARBA" id="ARBA00022801"/>
    </source>
</evidence>
<evidence type="ECO:0000313" key="8">
    <source>
        <dbReference type="EMBL" id="HGW91262.1"/>
    </source>
</evidence>
<evidence type="ECO:0000259" key="5">
    <source>
        <dbReference type="Pfam" id="PF01523"/>
    </source>
</evidence>
<evidence type="ECO:0000256" key="2">
    <source>
        <dbReference type="ARBA" id="ARBA00022670"/>
    </source>
</evidence>
<keyword evidence="2" id="KW-0645">Protease</keyword>
<dbReference type="AlphaFoldDB" id="A0A7C4Y4N1"/>
<evidence type="ECO:0000256" key="4">
    <source>
        <dbReference type="ARBA" id="ARBA00023049"/>
    </source>
</evidence>
<proteinExistence type="inferred from homology"/>
<dbReference type="InterPro" id="IPR025502">
    <property type="entry name" value="TldD"/>
</dbReference>
<dbReference type="InterPro" id="IPR035068">
    <property type="entry name" value="TldD/PmbA_N"/>
</dbReference>
<reference evidence="8" key="1">
    <citation type="journal article" date="2020" name="mSystems">
        <title>Genome- and Community-Level Interaction Insights into Carbon Utilization and Element Cycling Functions of Hydrothermarchaeota in Hydrothermal Sediment.</title>
        <authorList>
            <person name="Zhou Z."/>
            <person name="Liu Y."/>
            <person name="Xu W."/>
            <person name="Pan J."/>
            <person name="Luo Z.H."/>
            <person name="Li M."/>
        </authorList>
    </citation>
    <scope>NUCLEOTIDE SEQUENCE [LARGE SCALE GENOMIC DNA]</scope>
    <source>
        <strain evidence="8">SpSt-780</strain>
    </source>
</reference>
<dbReference type="InterPro" id="IPR051463">
    <property type="entry name" value="Peptidase_U62_metallo"/>
</dbReference>
<dbReference type="InterPro" id="IPR002510">
    <property type="entry name" value="Metalloprtase-TldD/E_N"/>
</dbReference>
<feature type="domain" description="Metalloprotease TldD/E C-terminal" evidence="6">
    <location>
        <begin position="233"/>
        <end position="442"/>
    </location>
</feature>
<evidence type="ECO:0000256" key="1">
    <source>
        <dbReference type="ARBA" id="ARBA00005836"/>
    </source>
</evidence>
<dbReference type="PANTHER" id="PTHR30624:SF10">
    <property type="entry name" value="CONSERVED PROTEIN"/>
    <property type="match status" value="1"/>
</dbReference>
<dbReference type="Pfam" id="PF19290">
    <property type="entry name" value="PmbA_TldD_2nd"/>
    <property type="match status" value="1"/>
</dbReference>
<dbReference type="FunFam" id="3.30.2290.10:FF:000003">
    <property type="entry name" value="Zinc-dependent protease, TldD/PmbA family"/>
    <property type="match status" value="1"/>
</dbReference>
<dbReference type="Pfam" id="PF01523">
    <property type="entry name" value="PmbA_TldD_1st"/>
    <property type="match status" value="1"/>
</dbReference>
<dbReference type="Pfam" id="PF19289">
    <property type="entry name" value="PmbA_TldD_3rd"/>
    <property type="match status" value="1"/>
</dbReference>
<dbReference type="GO" id="GO:0006508">
    <property type="term" value="P:proteolysis"/>
    <property type="evidence" value="ECO:0007669"/>
    <property type="project" value="UniProtKB-KW"/>
</dbReference>
<evidence type="ECO:0000259" key="6">
    <source>
        <dbReference type="Pfam" id="PF19289"/>
    </source>
</evidence>
<protein>
    <submittedName>
        <fullName evidence="8">TldD/PmbA family protein</fullName>
    </submittedName>
</protein>
<keyword evidence="3" id="KW-0378">Hydrolase</keyword>
<evidence type="ECO:0000259" key="7">
    <source>
        <dbReference type="Pfam" id="PF19290"/>
    </source>
</evidence>
<dbReference type="Gene3D" id="3.30.2290.10">
    <property type="entry name" value="PmbA/TldD superfamily"/>
    <property type="match status" value="1"/>
</dbReference>
<dbReference type="InterPro" id="IPR045570">
    <property type="entry name" value="Metalloprtase-TldD/E_cen_dom"/>
</dbReference>
<comment type="caution">
    <text evidence="8">The sequence shown here is derived from an EMBL/GenBank/DDBJ whole genome shotgun (WGS) entry which is preliminary data.</text>
</comment>
<dbReference type="PIRSF" id="PIRSF004919">
    <property type="entry name" value="TldD"/>
    <property type="match status" value="1"/>
</dbReference>
<sequence length="477" mass="53892">MMDFVKETIDFAKINNVKYADCRVVIIENEVIFIRNGKIEHIGKYFDKGFGVRVLVNGRWGFSASSRFSKSEIKRVVKNAIKLSKESAKVKGEEIRLSEEKPETGIYKTEYNEDPFKMKMKDKITYLMKCDKELSKVKGLTFRITHYHSKREHKFFGSTEGSFLEQEIMFTGGGIEAIAIANGDVQVRSYPNSWGNYNQGGWEYLLSLDLLGNAVKTGEEAVMLLSAEQCPSGYFDLIIEPDQLALQIHESVGHPLELDRVFGYEESYAGKSFATTEKLGNFRYGSEIVNIVADSTYPKGLGTFGWDDEGVKAQKNYLIKNGILVNYLSSRETAVKIGKKSTGAMRASSYNRIPLVRMVNVNLEPGEWEYDKLIESTDNGIILKTNRSWSIDDRRINFEFGTQIGYLVKNGKIIKPLKNCVYSGITPEFWNSCDAICNSKYYKLICLTNCGKGEPGQSMYVGHASSPARFRNVKVGF</sequence>
<name>A0A7C4Y4N1_UNCW3</name>
<dbReference type="InterPro" id="IPR036059">
    <property type="entry name" value="TldD/PmbA_sf"/>
</dbReference>
<dbReference type="SUPFAM" id="SSF111283">
    <property type="entry name" value="Putative modulator of DNA gyrase, PmbA/TldD"/>
    <property type="match status" value="1"/>
</dbReference>
<dbReference type="GO" id="GO:0005829">
    <property type="term" value="C:cytosol"/>
    <property type="evidence" value="ECO:0007669"/>
    <property type="project" value="TreeGrafter"/>
</dbReference>
<dbReference type="GO" id="GO:0008237">
    <property type="term" value="F:metallopeptidase activity"/>
    <property type="evidence" value="ECO:0007669"/>
    <property type="project" value="UniProtKB-KW"/>
</dbReference>
<gene>
    <name evidence="8" type="ORF">ENV67_01810</name>
</gene>
<comment type="similarity">
    <text evidence="1">Belongs to the peptidase U62 family.</text>
</comment>
<keyword evidence="4" id="KW-0482">Metalloprotease</keyword>
<feature type="domain" description="Metalloprotease TldD/E N-terminal" evidence="5">
    <location>
        <begin position="20"/>
        <end position="83"/>
    </location>
</feature>
<feature type="domain" description="Metalloprotease TldD/E central" evidence="7">
    <location>
        <begin position="114"/>
        <end position="222"/>
    </location>
</feature>
<dbReference type="PANTHER" id="PTHR30624">
    <property type="entry name" value="UNCHARACTERIZED PROTEIN TLDD AND PMBA"/>
    <property type="match status" value="1"/>
</dbReference>
<dbReference type="InterPro" id="IPR045569">
    <property type="entry name" value="Metalloprtase-TldD/E_C"/>
</dbReference>
<dbReference type="EMBL" id="DTHG01000022">
    <property type="protein sequence ID" value="HGW91262.1"/>
    <property type="molecule type" value="Genomic_DNA"/>
</dbReference>